<keyword evidence="4" id="KW-1185">Reference proteome</keyword>
<evidence type="ECO:0000313" key="3">
    <source>
        <dbReference type="EMBL" id="RUP43818.1"/>
    </source>
</evidence>
<dbReference type="SUPFAM" id="SSF47095">
    <property type="entry name" value="HMG-box"/>
    <property type="match status" value="1"/>
</dbReference>
<reference evidence="3 4" key="1">
    <citation type="journal article" date="2018" name="New Phytol.">
        <title>Phylogenomics of Endogonaceae and evolution of mycorrhizas within Mucoromycota.</title>
        <authorList>
            <person name="Chang Y."/>
            <person name="Desiro A."/>
            <person name="Na H."/>
            <person name="Sandor L."/>
            <person name="Lipzen A."/>
            <person name="Clum A."/>
            <person name="Barry K."/>
            <person name="Grigoriev I.V."/>
            <person name="Martin F.M."/>
            <person name="Stajich J.E."/>
            <person name="Smith M.E."/>
            <person name="Bonito G."/>
            <person name="Spatafora J.W."/>
        </authorList>
    </citation>
    <scope>NUCLEOTIDE SEQUENCE [LARGE SCALE GENOMIC DNA]</scope>
    <source>
        <strain evidence="3 4">GMNB39</strain>
    </source>
</reference>
<evidence type="ECO:0000313" key="4">
    <source>
        <dbReference type="Proteomes" id="UP000268093"/>
    </source>
</evidence>
<feature type="compositionally biased region" description="Low complexity" evidence="1">
    <location>
        <begin position="200"/>
        <end position="212"/>
    </location>
</feature>
<dbReference type="PANTHER" id="PTHR23099:SF0">
    <property type="entry name" value="GERM CELL NUCLEAR ACIDIC PROTEIN"/>
    <property type="match status" value="1"/>
</dbReference>
<organism evidence="3 4">
    <name type="scientific">Jimgerdemannia flammicorona</name>
    <dbReference type="NCBI Taxonomy" id="994334"/>
    <lineage>
        <taxon>Eukaryota</taxon>
        <taxon>Fungi</taxon>
        <taxon>Fungi incertae sedis</taxon>
        <taxon>Mucoromycota</taxon>
        <taxon>Mucoromycotina</taxon>
        <taxon>Endogonomycetes</taxon>
        <taxon>Endogonales</taxon>
        <taxon>Endogonaceae</taxon>
        <taxon>Jimgerdemannia</taxon>
    </lineage>
</organism>
<feature type="compositionally biased region" description="Basic and acidic residues" evidence="1">
    <location>
        <begin position="88"/>
        <end position="98"/>
    </location>
</feature>
<gene>
    <name evidence="3" type="ORF">BC936DRAFT_136690</name>
</gene>
<feature type="compositionally biased region" description="Basic residues" evidence="1">
    <location>
        <begin position="290"/>
        <end position="303"/>
    </location>
</feature>
<dbReference type="GO" id="GO:0006950">
    <property type="term" value="P:response to stress"/>
    <property type="evidence" value="ECO:0007669"/>
    <property type="project" value="UniProtKB-ARBA"/>
</dbReference>
<evidence type="ECO:0000256" key="1">
    <source>
        <dbReference type="SAM" id="MobiDB-lite"/>
    </source>
</evidence>
<dbReference type="InterPro" id="IPR006640">
    <property type="entry name" value="SprT-like_domain"/>
</dbReference>
<dbReference type="InterPro" id="IPR036910">
    <property type="entry name" value="HMG_box_dom_sf"/>
</dbReference>
<feature type="region of interest" description="Disordered" evidence="1">
    <location>
        <begin position="607"/>
        <end position="626"/>
    </location>
</feature>
<feature type="region of interest" description="Disordered" evidence="1">
    <location>
        <begin position="60"/>
        <end position="219"/>
    </location>
</feature>
<dbReference type="Proteomes" id="UP000268093">
    <property type="component" value="Unassembled WGS sequence"/>
</dbReference>
<accession>A0A433CZ18</accession>
<feature type="domain" description="SprT-like" evidence="2">
    <location>
        <begin position="433"/>
        <end position="467"/>
    </location>
</feature>
<sequence length="626" mass="70241">MHFEDDWSPPSVADILFGPKRRCSKDKSPSPTPTPKSSSNSASQIVPVVVFTQRRPSFRDRRCRIGEDPVDAKQLESIELRITQPENTRVDDSPESRSRPPRQAKSIVISDGEGDSETMPSSPLLPISVRIPAKLDLAQATSPPPEKQSDTTESDPDDEQPIQVRARSRPAGGRAMGLGRRMILMTDSDEDTKHVRTIPGDLSGSTTESSGSEDGGASDVNEITQRLGETILKPHEVDGADDLDDLLSPFATEDDEDAFGSSGLLIYEGDTSTKAHRIPLINDDDELSPKTRRPMTVPRRHPTRIMSSDDEVNSEDPWFSRRMDDCVRTPPPAATSTPKKRVPVVPLIVTPVRPGLMPISKKAFKERKEEMAREFFAELNPRARRKGSGSYPRIPFTPTPHQAQGEDDRCTYAGFISCIPCGLLVGWSVDFNTERLRETLAHELCHAATWIINGVDKPPHGKVFKYCISNDADVFLLSWFHRGRLTTKAFPDITVTTCHHYEIDYKYRWTCMNPACGKTSITFNLTEPNSLDQRYALFTCFARFFRRLKTQDKVKKDGTPFASRQPNKFQLYLKENFKRIKNLHPRKTHAEIMAILSNEYKASKAFEADGETEGDGVELPFPELVE</sequence>
<comment type="caution">
    <text evidence="3">The sequence shown here is derived from an EMBL/GenBank/DDBJ whole genome shotgun (WGS) entry which is preliminary data.</text>
</comment>
<feature type="region of interest" description="Disordered" evidence="1">
    <location>
        <begin position="283"/>
        <end position="317"/>
    </location>
</feature>
<dbReference type="GO" id="GO:0005634">
    <property type="term" value="C:nucleus"/>
    <property type="evidence" value="ECO:0007669"/>
    <property type="project" value="TreeGrafter"/>
</dbReference>
<proteinExistence type="predicted"/>
<dbReference type="EMBL" id="RBNI01010253">
    <property type="protein sequence ID" value="RUP43818.1"/>
    <property type="molecule type" value="Genomic_DNA"/>
</dbReference>
<evidence type="ECO:0000259" key="2">
    <source>
        <dbReference type="Pfam" id="PF10263"/>
    </source>
</evidence>
<protein>
    <recommendedName>
        <fullName evidence="2">SprT-like domain-containing protein</fullName>
    </recommendedName>
</protein>
<feature type="region of interest" description="Disordered" evidence="1">
    <location>
        <begin position="1"/>
        <end position="48"/>
    </location>
</feature>
<feature type="compositionally biased region" description="Low complexity" evidence="1">
    <location>
        <begin position="169"/>
        <end position="182"/>
    </location>
</feature>
<name>A0A433CZ18_9FUNG</name>
<dbReference type="Pfam" id="PF10263">
    <property type="entry name" value="SprT-like"/>
    <property type="match status" value="1"/>
</dbReference>
<dbReference type="AlphaFoldDB" id="A0A433CZ18"/>
<feature type="region of interest" description="Disordered" evidence="1">
    <location>
        <begin position="384"/>
        <end position="403"/>
    </location>
</feature>
<dbReference type="PANTHER" id="PTHR23099">
    <property type="entry name" value="TRANSCRIPTIONAL REGULATOR"/>
    <property type="match status" value="1"/>
</dbReference>
<feature type="compositionally biased region" description="Basic and acidic residues" evidence="1">
    <location>
        <begin position="60"/>
        <end position="79"/>
    </location>
</feature>